<feature type="chain" id="PRO_5001516347" evidence="1">
    <location>
        <begin position="23"/>
        <end position="84"/>
    </location>
</feature>
<reference evidence="2" key="1">
    <citation type="submission" date="2014-03" db="EMBL/GenBank/DDBJ databases">
        <title>The sialotranscriptome of Amblyomma triste, Amblyomma parvum and Amblyomma cajennense ticks, uncovered by 454-based RNA-seq.</title>
        <authorList>
            <person name="Garcia G.R."/>
            <person name="Gardinassi L.G."/>
            <person name="Ribeiro J.M."/>
            <person name="Anatriello E."/>
            <person name="Ferreira B.R."/>
            <person name="Moreira H.N."/>
            <person name="Mafra C."/>
            <person name="Olegario M.M."/>
            <person name="Szabo P.J."/>
            <person name="Miranda-Santos I.K."/>
            <person name="Maruyama S.R."/>
        </authorList>
    </citation>
    <scope>NUCLEOTIDE SEQUENCE</scope>
    <source>
        <strain evidence="2">Mato Grasso do Sul</strain>
        <tissue evidence="2">Salivary glands</tissue>
    </source>
</reference>
<evidence type="ECO:0000256" key="1">
    <source>
        <dbReference type="SAM" id="SignalP"/>
    </source>
</evidence>
<evidence type="ECO:0000313" key="2">
    <source>
        <dbReference type="EMBL" id="JAC27466.1"/>
    </source>
</evidence>
<proteinExistence type="evidence at transcript level"/>
<sequence length="84" mass="9267">MASLTNWSTGWAAFFAALSAWTCPVPPFIRYVGDQLIADPIPGLVTASSRPCERRGRINAAIHVLPFAEMFSRMGRHIGFALKF</sequence>
<feature type="signal peptide" evidence="1">
    <location>
        <begin position="1"/>
        <end position="22"/>
    </location>
</feature>
<organism evidence="2">
    <name type="scientific">Amblyomma triste</name>
    <name type="common">Neotropical tick</name>
    <dbReference type="NCBI Taxonomy" id="251400"/>
    <lineage>
        <taxon>Eukaryota</taxon>
        <taxon>Metazoa</taxon>
        <taxon>Ecdysozoa</taxon>
        <taxon>Arthropoda</taxon>
        <taxon>Chelicerata</taxon>
        <taxon>Arachnida</taxon>
        <taxon>Acari</taxon>
        <taxon>Parasitiformes</taxon>
        <taxon>Ixodida</taxon>
        <taxon>Ixodoidea</taxon>
        <taxon>Ixodidae</taxon>
        <taxon>Amblyomminae</taxon>
        <taxon>Amblyomma</taxon>
    </lineage>
</organism>
<protein>
    <submittedName>
        <fullName evidence="2">Putative secreted protein</fullName>
    </submittedName>
</protein>
<dbReference type="AlphaFoldDB" id="A0A023G029"/>
<dbReference type="EMBL" id="GBBM01007952">
    <property type="protein sequence ID" value="JAC27466.1"/>
    <property type="molecule type" value="mRNA"/>
</dbReference>
<keyword evidence="1" id="KW-0732">Signal</keyword>
<name>A0A023G029_AMBTT</name>
<accession>A0A023G029</accession>